<dbReference type="Proteomes" id="UP000383971">
    <property type="component" value="Unassembled WGS sequence"/>
</dbReference>
<accession>A0A5E4SZ26</accession>
<keyword evidence="1" id="KW-0472">Membrane</keyword>
<keyword evidence="1" id="KW-1133">Transmembrane helix</keyword>
<protein>
    <submittedName>
        <fullName evidence="2">Uncharacterized protein</fullName>
    </submittedName>
</protein>
<organism evidence="2 3">
    <name type="scientific">Pandoraea communis</name>
    <dbReference type="NCBI Taxonomy" id="2508297"/>
    <lineage>
        <taxon>Bacteria</taxon>
        <taxon>Pseudomonadati</taxon>
        <taxon>Pseudomonadota</taxon>
        <taxon>Betaproteobacteria</taxon>
        <taxon>Burkholderiales</taxon>
        <taxon>Burkholderiaceae</taxon>
        <taxon>Pandoraea</taxon>
    </lineage>
</organism>
<name>A0A5E4SZ26_9BURK</name>
<dbReference type="EMBL" id="CABPSE010000002">
    <property type="protein sequence ID" value="VVD79578.1"/>
    <property type="molecule type" value="Genomic_DNA"/>
</dbReference>
<evidence type="ECO:0000313" key="2">
    <source>
        <dbReference type="EMBL" id="VVD79578.1"/>
    </source>
</evidence>
<gene>
    <name evidence="2" type="ORF">PCO31111_01047</name>
</gene>
<feature type="transmembrane region" description="Helical" evidence="1">
    <location>
        <begin position="27"/>
        <end position="49"/>
    </location>
</feature>
<keyword evidence="3" id="KW-1185">Reference proteome</keyword>
<keyword evidence="1" id="KW-0812">Transmembrane</keyword>
<evidence type="ECO:0000313" key="3">
    <source>
        <dbReference type="Proteomes" id="UP000383971"/>
    </source>
</evidence>
<evidence type="ECO:0000256" key="1">
    <source>
        <dbReference type="SAM" id="Phobius"/>
    </source>
</evidence>
<sequence>MISAMGGAGTNVALETADAALLVPATMFGWATMGIAVLIHEGATVLMVLNALHLLRFVHASIGRAAPTGAR</sequence>
<dbReference type="AlphaFoldDB" id="A0A5E4SZ26"/>
<reference evidence="2 3" key="1">
    <citation type="submission" date="2019-08" db="EMBL/GenBank/DDBJ databases">
        <authorList>
            <person name="Peeters C."/>
        </authorList>
    </citation>
    <scope>NUCLEOTIDE SEQUENCE [LARGE SCALE GENOMIC DNA]</scope>
    <source>
        <strain evidence="2 3">LMG 31111</strain>
    </source>
</reference>
<proteinExistence type="predicted"/>